<proteinExistence type="predicted"/>
<dbReference type="EMBL" id="CAJVCH010032259">
    <property type="protein sequence ID" value="CAG7711380.1"/>
    <property type="molecule type" value="Genomic_DNA"/>
</dbReference>
<protein>
    <submittedName>
        <fullName evidence="1">Uncharacterized protein</fullName>
    </submittedName>
</protein>
<accession>A0A8J2NUZ6</accession>
<reference evidence="1" key="1">
    <citation type="submission" date="2021-06" db="EMBL/GenBank/DDBJ databases">
        <authorList>
            <person name="Hodson N. C."/>
            <person name="Mongue J. A."/>
            <person name="Jaron S. K."/>
        </authorList>
    </citation>
    <scope>NUCLEOTIDE SEQUENCE</scope>
</reference>
<name>A0A8J2NUZ6_9HEXA</name>
<organism evidence="1 2">
    <name type="scientific">Allacma fusca</name>
    <dbReference type="NCBI Taxonomy" id="39272"/>
    <lineage>
        <taxon>Eukaryota</taxon>
        <taxon>Metazoa</taxon>
        <taxon>Ecdysozoa</taxon>
        <taxon>Arthropoda</taxon>
        <taxon>Hexapoda</taxon>
        <taxon>Collembola</taxon>
        <taxon>Symphypleona</taxon>
        <taxon>Sminthuridae</taxon>
        <taxon>Allacma</taxon>
    </lineage>
</organism>
<keyword evidence="2" id="KW-1185">Reference proteome</keyword>
<gene>
    <name evidence="1" type="ORF">AFUS01_LOCUS5089</name>
</gene>
<feature type="non-terminal residue" evidence="1">
    <location>
        <position position="1"/>
    </location>
</feature>
<dbReference type="Proteomes" id="UP000708208">
    <property type="component" value="Unassembled WGS sequence"/>
</dbReference>
<comment type="caution">
    <text evidence="1">The sequence shown here is derived from an EMBL/GenBank/DDBJ whole genome shotgun (WGS) entry which is preliminary data.</text>
</comment>
<evidence type="ECO:0000313" key="1">
    <source>
        <dbReference type="EMBL" id="CAG7711380.1"/>
    </source>
</evidence>
<dbReference type="AlphaFoldDB" id="A0A8J2NUZ6"/>
<sequence length="130" mass="14202">VSLLSVFLSTLRVREGLELELTLNNCQLPLLGRILSASTQQGIHGAYIHGVWSILHHSLDFDAELAGASRNIKSGSRLCDSRVHIPSREKVRATKYKQGFFSSPVTEDVEIGSGGLNFVSLKTPEILAET</sequence>
<evidence type="ECO:0000313" key="2">
    <source>
        <dbReference type="Proteomes" id="UP000708208"/>
    </source>
</evidence>